<protein>
    <submittedName>
        <fullName evidence="10">Murein L,D-transpeptidase YafK</fullName>
    </submittedName>
</protein>
<proteinExistence type="inferred from homology"/>
<organism evidence="10 11">
    <name type="scientific">Caminibacter pacificus</name>
    <dbReference type="NCBI Taxonomy" id="1424653"/>
    <lineage>
        <taxon>Bacteria</taxon>
        <taxon>Pseudomonadati</taxon>
        <taxon>Campylobacterota</taxon>
        <taxon>Epsilonproteobacteria</taxon>
        <taxon>Nautiliales</taxon>
        <taxon>Nautiliaceae</taxon>
        <taxon>Caminibacter</taxon>
    </lineage>
</organism>
<evidence type="ECO:0000313" key="11">
    <source>
        <dbReference type="Proteomes" id="UP000272781"/>
    </source>
</evidence>
<feature type="active site" description="Proton donor/acceptor" evidence="7">
    <location>
        <position position="155"/>
    </location>
</feature>
<reference evidence="10 11" key="2">
    <citation type="submission" date="2018-11" db="EMBL/GenBank/DDBJ databases">
        <title>Genomic Encyclopedia of Type Strains, Phase IV (KMG-IV): sequencing the most valuable type-strain genomes for metagenomic binning, comparative biology and taxonomic classification.</title>
        <authorList>
            <person name="Goeker M."/>
        </authorList>
    </citation>
    <scope>NUCLEOTIDE SEQUENCE [LARGE SCALE GENOMIC DNA]</scope>
    <source>
        <strain evidence="10 11">DSM 27783</strain>
    </source>
</reference>
<dbReference type="RefSeq" id="WP_123352418.1">
    <property type="nucleotide sequence ID" value="NZ_CP027432.2"/>
</dbReference>
<evidence type="ECO:0000256" key="1">
    <source>
        <dbReference type="ARBA" id="ARBA00004752"/>
    </source>
</evidence>
<dbReference type="GO" id="GO:0016740">
    <property type="term" value="F:transferase activity"/>
    <property type="evidence" value="ECO:0007669"/>
    <property type="project" value="UniProtKB-KW"/>
</dbReference>
<dbReference type="Proteomes" id="UP000272781">
    <property type="component" value="Unassembled WGS sequence"/>
</dbReference>
<dbReference type="GO" id="GO:0008360">
    <property type="term" value="P:regulation of cell shape"/>
    <property type="evidence" value="ECO:0007669"/>
    <property type="project" value="UniProtKB-UniRule"/>
</dbReference>
<dbReference type="GO" id="GO:0009252">
    <property type="term" value="P:peptidoglycan biosynthetic process"/>
    <property type="evidence" value="ECO:0007669"/>
    <property type="project" value="UniProtKB-KW"/>
</dbReference>
<evidence type="ECO:0000256" key="2">
    <source>
        <dbReference type="ARBA" id="ARBA00005992"/>
    </source>
</evidence>
<dbReference type="GO" id="GO:0071555">
    <property type="term" value="P:cell wall organization"/>
    <property type="evidence" value="ECO:0007669"/>
    <property type="project" value="UniProtKB-UniRule"/>
</dbReference>
<dbReference type="InterPro" id="IPR038063">
    <property type="entry name" value="Transpep_catalytic_dom"/>
</dbReference>
<sequence>MRRILALIFITTAVFAQNLIDTYRFEGVNSLIKQIEKTIQSKDYWLKRIKNDDVKFGYFQSPHFILFCNKRAKTLQVFAYKDGKLNEVAMFSNIIVGKLGDKEKEGDLKTPIGVYTLINKIKPSNTFYGPLAFVTSYPNLFDKVHHKDGYGIWIHGKPLDGERGDVSKGCIVLNNDEILRLDRLINYKKTTLEITEYPLFARKEDVAQILATLYKWRYAWKNSDIKKYISFYDKDFQRSNGMNLKEFIAYKKRVFRNKRGKKVEIYFKNIKIVPYQNIKNLPIYEITFHEDYISPGYEFHGYKEIYMIKRGDKFKILIEK</sequence>
<evidence type="ECO:0000256" key="5">
    <source>
        <dbReference type="ARBA" id="ARBA00022984"/>
    </source>
</evidence>
<comment type="similarity">
    <text evidence="2">Belongs to the YkuD family.</text>
</comment>
<evidence type="ECO:0000313" key="12">
    <source>
        <dbReference type="Proteomes" id="UP000298805"/>
    </source>
</evidence>
<dbReference type="SUPFAM" id="SSF54427">
    <property type="entry name" value="NTF2-like"/>
    <property type="match status" value="1"/>
</dbReference>
<gene>
    <name evidence="9" type="ORF">C6V80_02070</name>
    <name evidence="10" type="ORF">EDC58_1014</name>
</gene>
<dbReference type="SUPFAM" id="SSF141523">
    <property type="entry name" value="L,D-transpeptidase catalytic domain-like"/>
    <property type="match status" value="1"/>
</dbReference>
<evidence type="ECO:0000256" key="6">
    <source>
        <dbReference type="ARBA" id="ARBA00023316"/>
    </source>
</evidence>
<name>A0AAJ4RCU6_9BACT</name>
<dbReference type="CDD" id="cd16913">
    <property type="entry name" value="YkuD_like"/>
    <property type="match status" value="1"/>
</dbReference>
<dbReference type="EMBL" id="CP027432">
    <property type="protein sequence ID" value="QCI27791.1"/>
    <property type="molecule type" value="Genomic_DNA"/>
</dbReference>
<keyword evidence="12" id="KW-1185">Reference proteome</keyword>
<evidence type="ECO:0000256" key="4">
    <source>
        <dbReference type="ARBA" id="ARBA00022960"/>
    </source>
</evidence>
<evidence type="ECO:0000313" key="10">
    <source>
        <dbReference type="EMBL" id="ROR40034.1"/>
    </source>
</evidence>
<evidence type="ECO:0000313" key="9">
    <source>
        <dbReference type="EMBL" id="QCI27791.1"/>
    </source>
</evidence>
<evidence type="ECO:0000256" key="3">
    <source>
        <dbReference type="ARBA" id="ARBA00022679"/>
    </source>
</evidence>
<reference evidence="9" key="3">
    <citation type="submission" date="2019-06" db="EMBL/GenBank/DDBJ databases">
        <title>A comparative analysis of the Nautiliaceae.</title>
        <authorList>
            <person name="Grosche A."/>
            <person name="Smedile F."/>
            <person name="Vetriani C."/>
        </authorList>
    </citation>
    <scope>NUCLEOTIDE SEQUENCE</scope>
    <source>
        <strain evidence="9">TB6</strain>
    </source>
</reference>
<keyword evidence="5 7" id="KW-0573">Peptidoglycan synthesis</keyword>
<dbReference type="EMBL" id="RJVK01000002">
    <property type="protein sequence ID" value="ROR40034.1"/>
    <property type="molecule type" value="Genomic_DNA"/>
</dbReference>
<dbReference type="InterPro" id="IPR032710">
    <property type="entry name" value="NTF2-like_dom_sf"/>
</dbReference>
<evidence type="ECO:0000259" key="8">
    <source>
        <dbReference type="PROSITE" id="PS52029"/>
    </source>
</evidence>
<keyword evidence="4 7" id="KW-0133">Cell shape</keyword>
<comment type="pathway">
    <text evidence="1 7">Cell wall biogenesis; peptidoglycan biosynthesis.</text>
</comment>
<dbReference type="AlphaFoldDB" id="A0AAJ4RCU6"/>
<dbReference type="PROSITE" id="PS52029">
    <property type="entry name" value="LD_TPASE"/>
    <property type="match status" value="1"/>
</dbReference>
<feature type="active site" description="Nucleophile" evidence="7">
    <location>
        <position position="170"/>
    </location>
</feature>
<keyword evidence="6 7" id="KW-0961">Cell wall biogenesis/degradation</keyword>
<feature type="domain" description="L,D-TPase catalytic" evidence="8">
    <location>
        <begin position="64"/>
        <end position="195"/>
    </location>
</feature>
<dbReference type="PANTHER" id="PTHR36699">
    <property type="entry name" value="LD-TRANSPEPTIDASE"/>
    <property type="match status" value="1"/>
</dbReference>
<evidence type="ECO:0000256" key="7">
    <source>
        <dbReference type="PROSITE-ProRule" id="PRU01373"/>
    </source>
</evidence>
<dbReference type="Gene3D" id="2.40.440.10">
    <property type="entry name" value="L,D-transpeptidase catalytic domain-like"/>
    <property type="match status" value="1"/>
</dbReference>
<dbReference type="Pfam" id="PF24125">
    <property type="entry name" value="Cds6_C"/>
    <property type="match status" value="1"/>
</dbReference>
<dbReference type="InterPro" id="IPR056203">
    <property type="entry name" value="Cds6_C"/>
</dbReference>
<accession>A0AAJ4RCU6</accession>
<dbReference type="InterPro" id="IPR005490">
    <property type="entry name" value="LD_TPept_cat_dom"/>
</dbReference>
<dbReference type="Pfam" id="PF03734">
    <property type="entry name" value="YkuD"/>
    <property type="match status" value="1"/>
</dbReference>
<keyword evidence="3" id="KW-0808">Transferase</keyword>
<dbReference type="Proteomes" id="UP000298805">
    <property type="component" value="Chromosome"/>
</dbReference>
<dbReference type="PANTHER" id="PTHR36699:SF1">
    <property type="entry name" value="L,D-TRANSPEPTIDASE YAFK-RELATED"/>
    <property type="match status" value="1"/>
</dbReference>
<reference evidence="12" key="1">
    <citation type="submission" date="2018-03" db="EMBL/GenBank/DDBJ databases">
        <title>A comparative analysis of the Nautiliaceae.</title>
        <authorList>
            <person name="Grosche A."/>
            <person name="Smedile F."/>
            <person name="Vetriani C."/>
        </authorList>
    </citation>
    <scope>NUCLEOTIDE SEQUENCE [LARGE SCALE GENOMIC DNA]</scope>
    <source>
        <strain evidence="12">TB6</strain>
    </source>
</reference>
<dbReference type="GO" id="GO:0004180">
    <property type="term" value="F:carboxypeptidase activity"/>
    <property type="evidence" value="ECO:0007669"/>
    <property type="project" value="UniProtKB-ARBA"/>
</dbReference>